<dbReference type="Pfam" id="PF00072">
    <property type="entry name" value="Response_reg"/>
    <property type="match status" value="1"/>
</dbReference>
<feature type="modified residue" description="4-aspartylphosphate" evidence="1">
    <location>
        <position position="52"/>
    </location>
</feature>
<dbReference type="SMART" id="SM00448">
    <property type="entry name" value="REC"/>
    <property type="match status" value="1"/>
</dbReference>
<dbReference type="PANTHER" id="PTHR43228:SF1">
    <property type="entry name" value="TWO-COMPONENT RESPONSE REGULATOR ARR22"/>
    <property type="match status" value="1"/>
</dbReference>
<dbReference type="InterPro" id="IPR007439">
    <property type="entry name" value="Chemotax_Pase_CheZ"/>
</dbReference>
<organism evidence="3">
    <name type="scientific">Knufia peltigerae</name>
    <dbReference type="NCBI Taxonomy" id="1002370"/>
    <lineage>
        <taxon>Eukaryota</taxon>
        <taxon>Fungi</taxon>
        <taxon>Dikarya</taxon>
        <taxon>Ascomycota</taxon>
        <taxon>Pezizomycotina</taxon>
        <taxon>Eurotiomycetes</taxon>
        <taxon>Chaetothyriomycetidae</taxon>
        <taxon>Chaetothyriales</taxon>
        <taxon>Trichomeriaceae</taxon>
        <taxon>Knufia</taxon>
    </lineage>
</organism>
<feature type="domain" description="Response regulatory" evidence="2">
    <location>
        <begin position="2"/>
        <end position="139"/>
    </location>
</feature>
<keyword evidence="1" id="KW-0597">Phosphoprotein</keyword>
<evidence type="ECO:0000259" key="2">
    <source>
        <dbReference type="PROSITE" id="PS50110"/>
    </source>
</evidence>
<dbReference type="InterPro" id="IPR011006">
    <property type="entry name" value="CheY-like_superfamily"/>
</dbReference>
<dbReference type="PANTHER" id="PTHR43228">
    <property type="entry name" value="TWO-COMPONENT RESPONSE REGULATOR"/>
    <property type="match status" value="1"/>
</dbReference>
<dbReference type="Pfam" id="PF04344">
    <property type="entry name" value="CheZ"/>
    <property type="match status" value="2"/>
</dbReference>
<dbReference type="GO" id="GO:0003824">
    <property type="term" value="F:catalytic activity"/>
    <property type="evidence" value="ECO:0007669"/>
    <property type="project" value="InterPro"/>
</dbReference>
<evidence type="ECO:0000313" key="3">
    <source>
        <dbReference type="EMBL" id="KAJ9620764.1"/>
    </source>
</evidence>
<proteinExistence type="predicted"/>
<dbReference type="SUPFAM" id="SSF52172">
    <property type="entry name" value="CheY-like"/>
    <property type="match status" value="1"/>
</dbReference>
<dbReference type="EMBL" id="JAPDRN010000119">
    <property type="protein sequence ID" value="KAJ9620764.1"/>
    <property type="molecule type" value="Genomic_DNA"/>
</dbReference>
<evidence type="ECO:0000256" key="1">
    <source>
        <dbReference type="PROSITE-ProRule" id="PRU00169"/>
    </source>
</evidence>
<gene>
    <name evidence="3" type="ORF">H2204_012074</name>
</gene>
<name>A0AA38XTW4_9EURO</name>
<comment type="caution">
    <text evidence="3">The sequence shown here is derived from an EMBL/GenBank/DDBJ whole genome shotgun (WGS) entry which is preliminary data.</text>
</comment>
<dbReference type="Gene3D" id="1.10.287.500">
    <property type="entry name" value="Helix hairpin bin"/>
    <property type="match status" value="2"/>
</dbReference>
<accession>A0AA38XTW4</accession>
<sequence>MRILIVDDFSTMRRIVKNLLGDLGFTNTAEAEDGHAALSLLQSQPFDFVVTDWNMPVMTGIELLKAIRADAKLKTLPVLMVTAEAKREQIIEAAQNGVNDVGREARQDLRTPGGQRLMDTTVDKSALALRLQEALDALESGDEAAWRQRIDGLVALRTQPMMSGLSRLARELGQALGELPTVPDEAGELDDACARLDHVVAMTEQATHRTLDLAEECRSLTEQLRADGLQPGQDVQLDRIRHNLTEIALTQSYQDLTGQIIRRVVGIVRRVHEGFGALGLPPEQHRTDPELAGPALKGLDRHAVSQNDADDLLSDLGL</sequence>
<dbReference type="PROSITE" id="PS50110">
    <property type="entry name" value="RESPONSE_REGULATORY"/>
    <property type="match status" value="1"/>
</dbReference>
<dbReference type="AlphaFoldDB" id="A0AA38XTW4"/>
<dbReference type="InterPro" id="IPR001789">
    <property type="entry name" value="Sig_transdc_resp-reg_receiver"/>
</dbReference>
<dbReference type="InterPro" id="IPR052048">
    <property type="entry name" value="ST_Response_Regulator"/>
</dbReference>
<dbReference type="Gene3D" id="3.40.50.2300">
    <property type="match status" value="1"/>
</dbReference>
<protein>
    <recommendedName>
        <fullName evidence="2">Response regulatory domain-containing protein</fullName>
    </recommendedName>
</protein>
<reference evidence="3" key="1">
    <citation type="submission" date="2022-10" db="EMBL/GenBank/DDBJ databases">
        <title>Culturing micro-colonial fungi from biological soil crusts in the Mojave desert and describing Neophaeococcomyces mojavensis, and introducing the new genera and species Taxawa tesnikishii.</title>
        <authorList>
            <person name="Kurbessoian T."/>
            <person name="Stajich J.E."/>
        </authorList>
    </citation>
    <scope>NUCLEOTIDE SEQUENCE</scope>
    <source>
        <strain evidence="3">TK_35</strain>
    </source>
</reference>
<dbReference type="GO" id="GO:0000160">
    <property type="term" value="P:phosphorelay signal transduction system"/>
    <property type="evidence" value="ECO:0007669"/>
    <property type="project" value="InterPro"/>
</dbReference>
<dbReference type="SUPFAM" id="SSF75708">
    <property type="entry name" value="Chemotaxis phosphatase CheZ"/>
    <property type="match status" value="1"/>
</dbReference>